<comment type="caution">
    <text evidence="1">The sequence shown here is derived from an EMBL/GenBank/DDBJ whole genome shotgun (WGS) entry which is preliminary data.</text>
</comment>
<dbReference type="Proteomes" id="UP001157418">
    <property type="component" value="Unassembled WGS sequence"/>
</dbReference>
<sequence>MKLDPKESNITLLEIKNFPSFTRVDLVCSGENLYVLQNPTVFCSQPQIKAHKLDFGEMKWVVLDENTSQEYAFFLCYRSQGAVVKPQSWWQQGFRMSRVEDLCGNERFFQTDDMWYFPHEYRDINRMDE</sequence>
<dbReference type="EMBL" id="CAKMRJ010000001">
    <property type="protein sequence ID" value="CAH1414948.1"/>
    <property type="molecule type" value="Genomic_DNA"/>
</dbReference>
<protein>
    <recommendedName>
        <fullName evidence="3">S-protein homolog</fullName>
    </recommendedName>
</protein>
<organism evidence="1 2">
    <name type="scientific">Lactuca virosa</name>
    <dbReference type="NCBI Taxonomy" id="75947"/>
    <lineage>
        <taxon>Eukaryota</taxon>
        <taxon>Viridiplantae</taxon>
        <taxon>Streptophyta</taxon>
        <taxon>Embryophyta</taxon>
        <taxon>Tracheophyta</taxon>
        <taxon>Spermatophyta</taxon>
        <taxon>Magnoliopsida</taxon>
        <taxon>eudicotyledons</taxon>
        <taxon>Gunneridae</taxon>
        <taxon>Pentapetalae</taxon>
        <taxon>asterids</taxon>
        <taxon>campanulids</taxon>
        <taxon>Asterales</taxon>
        <taxon>Asteraceae</taxon>
        <taxon>Cichorioideae</taxon>
        <taxon>Cichorieae</taxon>
        <taxon>Lactucinae</taxon>
        <taxon>Lactuca</taxon>
    </lineage>
</organism>
<proteinExistence type="predicted"/>
<dbReference type="PANTHER" id="PTHR45463:SF8">
    <property type="entry name" value="OS09G0392200 PROTEIN"/>
    <property type="match status" value="1"/>
</dbReference>
<evidence type="ECO:0000313" key="2">
    <source>
        <dbReference type="Proteomes" id="UP001157418"/>
    </source>
</evidence>
<reference evidence="1 2" key="1">
    <citation type="submission" date="2022-01" db="EMBL/GenBank/DDBJ databases">
        <authorList>
            <person name="Xiong W."/>
            <person name="Schranz E."/>
        </authorList>
    </citation>
    <scope>NUCLEOTIDE SEQUENCE [LARGE SCALE GENOMIC DNA]</scope>
</reference>
<gene>
    <name evidence="1" type="ORF">LVIROSA_LOCUS2828</name>
</gene>
<keyword evidence="2" id="KW-1185">Reference proteome</keyword>
<dbReference type="AlphaFoldDB" id="A0AAU9LR97"/>
<evidence type="ECO:0008006" key="3">
    <source>
        <dbReference type="Google" id="ProtNLM"/>
    </source>
</evidence>
<accession>A0AAU9LR97</accession>
<evidence type="ECO:0000313" key="1">
    <source>
        <dbReference type="EMBL" id="CAH1414948.1"/>
    </source>
</evidence>
<dbReference type="PANTHER" id="PTHR45463">
    <property type="entry name" value="OS09G0392200 PROTEIN"/>
    <property type="match status" value="1"/>
</dbReference>
<name>A0AAU9LR97_9ASTR</name>